<feature type="transmembrane region" description="Helical" evidence="8">
    <location>
        <begin position="410"/>
        <end position="431"/>
    </location>
</feature>
<feature type="transmembrane region" description="Helical" evidence="8">
    <location>
        <begin position="563"/>
        <end position="587"/>
    </location>
</feature>
<evidence type="ECO:0000256" key="1">
    <source>
        <dbReference type="ARBA" id="ARBA00004651"/>
    </source>
</evidence>
<dbReference type="RefSeq" id="WP_015751238.1">
    <property type="nucleotide sequence ID" value="NC_013223.1"/>
</dbReference>
<dbReference type="PANTHER" id="PTHR42682:SF4">
    <property type="entry name" value="NADH-UBIQUINONE_PLASTOQUINONE"/>
    <property type="match status" value="1"/>
</dbReference>
<gene>
    <name evidence="10" type="ordered locus">Dret_0788</name>
</gene>
<accession>C8X0Y3</accession>
<keyword evidence="3 7" id="KW-0812">Transmembrane</keyword>
<dbReference type="Proteomes" id="UP000001052">
    <property type="component" value="Chromosome"/>
</dbReference>
<dbReference type="EMBL" id="CP001734">
    <property type="protein sequence ID" value="ACV68080.1"/>
    <property type="molecule type" value="Genomic_DNA"/>
</dbReference>
<feature type="transmembrane region" description="Helical" evidence="8">
    <location>
        <begin position="216"/>
        <end position="234"/>
    </location>
</feature>
<evidence type="ECO:0000256" key="3">
    <source>
        <dbReference type="ARBA" id="ARBA00022692"/>
    </source>
</evidence>
<evidence type="ECO:0000313" key="10">
    <source>
        <dbReference type="EMBL" id="ACV68080.1"/>
    </source>
</evidence>
<dbReference type="NCBIfam" id="NF009310">
    <property type="entry name" value="PRK12668.1"/>
    <property type="match status" value="1"/>
</dbReference>
<feature type="transmembrane region" description="Helical" evidence="8">
    <location>
        <begin position="181"/>
        <end position="204"/>
    </location>
</feature>
<dbReference type="eggNOG" id="COG0651">
    <property type="taxonomic scope" value="Bacteria"/>
</dbReference>
<evidence type="ECO:0000313" key="11">
    <source>
        <dbReference type="Proteomes" id="UP000001052"/>
    </source>
</evidence>
<comment type="subcellular location">
    <subcellularLocation>
        <location evidence="1">Cell membrane</location>
        <topology evidence="1">Multi-pass membrane protein</topology>
    </subcellularLocation>
    <subcellularLocation>
        <location evidence="7">Membrane</location>
        <topology evidence="7">Multi-pass membrane protein</topology>
    </subcellularLocation>
</comment>
<feature type="transmembrane region" description="Helical" evidence="8">
    <location>
        <begin position="147"/>
        <end position="169"/>
    </location>
</feature>
<evidence type="ECO:0000256" key="6">
    <source>
        <dbReference type="ARBA" id="ARBA00023136"/>
    </source>
</evidence>
<dbReference type="Pfam" id="PF00361">
    <property type="entry name" value="Proton_antipo_M"/>
    <property type="match status" value="1"/>
</dbReference>
<evidence type="ECO:0000256" key="8">
    <source>
        <dbReference type="SAM" id="Phobius"/>
    </source>
</evidence>
<feature type="transmembrane region" description="Helical" evidence="8">
    <location>
        <begin position="300"/>
        <end position="318"/>
    </location>
</feature>
<keyword evidence="2" id="KW-1003">Cell membrane</keyword>
<sequence>MASLFPPALLFLGAALLIPFFRGTARKAFILAVPVVTFWQLTTLPLGAHWTVPFLNAYDLTLLKVEPIRLCFAYVFVIMAFLASTFALHERKPFQHMAAFAYVGSSLGVAFAGDFFTLFIFWELMAVTSAAIIFLRNTKAAREAGQRYLLVHIAGGACLMAGVVFQLLATGSLAIVRPEPGLAFSFILVGFCLNAAVPPLSAWLSDAYPEGSVTGSIYLTAYTTKTAVLTLALVFPGTEILVWGGAIMALYGVVFAVLENDIRRLLAYHIISQVGYMVCGVGLGSALALNGVTSHAFCHILYKGLLFMGAGAVIYATGKRQLSELGGIWRLMPVTVVLYMIGAFSISGVPGFNGFVSKTMIISAAGGIHRPVIELMLLLASIGTFLHTGLKLPYFTFVAPKNRGLTVRSLPINMHFAMGGAAFLCTFIGVYPEVLYNILPFGAEYHPYTPSHVIGEFQLLIATGIAFMVYIDQLGGHPAITLDTDWFYRRGATWFFRASDVVTNSINATADNVFMRTAAPRLARYMRDGASNIVLNVLTPLWSLDGVEPKEIAHRKIQIRKMLSTGSVPIGVSAFAATIVFIVFFTLM</sequence>
<feature type="transmembrane region" description="Helical" evidence="8">
    <location>
        <begin position="37"/>
        <end position="58"/>
    </location>
</feature>
<keyword evidence="5" id="KW-0560">Oxidoreductase</keyword>
<keyword evidence="6 8" id="KW-0472">Membrane</keyword>
<feature type="transmembrane region" description="Helical" evidence="8">
    <location>
        <begin position="265"/>
        <end position="288"/>
    </location>
</feature>
<reference evidence="11" key="1">
    <citation type="submission" date="2009-09" db="EMBL/GenBank/DDBJ databases">
        <title>The complete chromosome of Desulfohalobium retbaense DSM 5692.</title>
        <authorList>
            <consortium name="US DOE Joint Genome Institute (JGI-PGF)"/>
            <person name="Lucas S."/>
            <person name="Copeland A."/>
            <person name="Lapidus A."/>
            <person name="Glavina del Rio T."/>
            <person name="Dalin E."/>
            <person name="Tice H."/>
            <person name="Bruce D."/>
            <person name="Goodwin L."/>
            <person name="Pitluck S."/>
            <person name="Kyrpides N."/>
            <person name="Mavromatis K."/>
            <person name="Ivanova N."/>
            <person name="Mikhailova N."/>
            <person name="Munk A.C."/>
            <person name="Brettin T."/>
            <person name="Detter J.C."/>
            <person name="Han C."/>
            <person name="Tapia R."/>
            <person name="Larimer F."/>
            <person name="Land M."/>
            <person name="Hauser L."/>
            <person name="Markowitz V."/>
            <person name="Cheng J.-F."/>
            <person name="Hugenholtz P."/>
            <person name="Woyke T."/>
            <person name="Wu D."/>
            <person name="Spring S."/>
            <person name="Klenk H.-P."/>
            <person name="Eisen J.A."/>
        </authorList>
    </citation>
    <scope>NUCLEOTIDE SEQUENCE [LARGE SCALE GENOMIC DNA]</scope>
    <source>
        <strain evidence="11">DSM 5692</strain>
    </source>
</reference>
<dbReference type="InterPro" id="IPR052175">
    <property type="entry name" value="ComplexI-like_HydComp"/>
</dbReference>
<feature type="transmembrane region" description="Helical" evidence="8">
    <location>
        <begin position="240"/>
        <end position="258"/>
    </location>
</feature>
<evidence type="ECO:0000256" key="5">
    <source>
        <dbReference type="ARBA" id="ARBA00023002"/>
    </source>
</evidence>
<keyword evidence="11" id="KW-1185">Reference proteome</keyword>
<dbReference type="OrthoDB" id="9805769at2"/>
<organism evidence="10 11">
    <name type="scientific">Desulfohalobium retbaense (strain ATCC 49708 / DSM 5692 / JCM 16813 / HR100)</name>
    <dbReference type="NCBI Taxonomy" id="485915"/>
    <lineage>
        <taxon>Bacteria</taxon>
        <taxon>Pseudomonadati</taxon>
        <taxon>Thermodesulfobacteriota</taxon>
        <taxon>Desulfovibrionia</taxon>
        <taxon>Desulfovibrionales</taxon>
        <taxon>Desulfohalobiaceae</taxon>
        <taxon>Desulfohalobium</taxon>
    </lineage>
</organism>
<feature type="transmembrane region" description="Helical" evidence="8">
    <location>
        <begin position="330"/>
        <end position="352"/>
    </location>
</feature>
<name>C8X0Y3_DESRD</name>
<feature type="transmembrane region" description="Helical" evidence="8">
    <location>
        <begin position="372"/>
        <end position="390"/>
    </location>
</feature>
<evidence type="ECO:0000259" key="9">
    <source>
        <dbReference type="Pfam" id="PF00361"/>
    </source>
</evidence>
<feature type="domain" description="NADH:quinone oxidoreductase/Mrp antiporter transmembrane" evidence="9">
    <location>
        <begin position="112"/>
        <end position="376"/>
    </location>
</feature>
<evidence type="ECO:0000256" key="7">
    <source>
        <dbReference type="RuleBase" id="RU000320"/>
    </source>
</evidence>
<feature type="transmembrane region" description="Helical" evidence="8">
    <location>
        <begin position="451"/>
        <end position="471"/>
    </location>
</feature>
<evidence type="ECO:0000256" key="2">
    <source>
        <dbReference type="ARBA" id="ARBA00022475"/>
    </source>
</evidence>
<feature type="transmembrane region" description="Helical" evidence="8">
    <location>
        <begin position="109"/>
        <end position="135"/>
    </location>
</feature>
<dbReference type="HOGENOM" id="CLU_030481_0_0_7"/>
<proteinExistence type="predicted"/>
<feature type="transmembrane region" description="Helical" evidence="8">
    <location>
        <begin position="70"/>
        <end position="89"/>
    </location>
</feature>
<dbReference type="GO" id="GO:0005886">
    <property type="term" value="C:plasma membrane"/>
    <property type="evidence" value="ECO:0007669"/>
    <property type="project" value="UniProtKB-SubCell"/>
</dbReference>
<dbReference type="KEGG" id="drt:Dret_0788"/>
<reference evidence="10 11" key="2">
    <citation type="journal article" date="2010" name="Stand. Genomic Sci.">
        <title>Complete genome sequence of Desulfohalobium retbaense type strain (HR(100)).</title>
        <authorList>
            <person name="Spring S."/>
            <person name="Nolan M."/>
            <person name="Lapidus A."/>
            <person name="Glavina Del Rio T."/>
            <person name="Copeland A."/>
            <person name="Tice H."/>
            <person name="Cheng J.F."/>
            <person name="Lucas S."/>
            <person name="Land M."/>
            <person name="Chen F."/>
            <person name="Bruce D."/>
            <person name="Goodwin L."/>
            <person name="Pitluck S."/>
            <person name="Ivanova N."/>
            <person name="Mavromatis K."/>
            <person name="Mikhailova N."/>
            <person name="Pati A."/>
            <person name="Chen A."/>
            <person name="Palaniappan K."/>
            <person name="Hauser L."/>
            <person name="Chang Y.J."/>
            <person name="Jeffries C.D."/>
            <person name="Munk C."/>
            <person name="Kiss H."/>
            <person name="Chain P."/>
            <person name="Han C."/>
            <person name="Brettin T."/>
            <person name="Detter J.C."/>
            <person name="Schuler E."/>
            <person name="Goker M."/>
            <person name="Rohde M."/>
            <person name="Bristow J."/>
            <person name="Eisen J.A."/>
            <person name="Markowitz V."/>
            <person name="Hugenholtz P."/>
            <person name="Kyrpides N.C."/>
            <person name="Klenk H.P."/>
        </authorList>
    </citation>
    <scope>NUCLEOTIDE SEQUENCE [LARGE SCALE GENOMIC DNA]</scope>
    <source>
        <strain evidence="10 11">DSM 5692</strain>
    </source>
</reference>
<dbReference type="STRING" id="485915.Dret_0788"/>
<dbReference type="GO" id="GO:0016491">
    <property type="term" value="F:oxidoreductase activity"/>
    <property type="evidence" value="ECO:0007669"/>
    <property type="project" value="UniProtKB-KW"/>
</dbReference>
<keyword evidence="4 8" id="KW-1133">Transmembrane helix</keyword>
<dbReference type="AlphaFoldDB" id="C8X0Y3"/>
<dbReference type="InterPro" id="IPR001750">
    <property type="entry name" value="ND/Mrp_TM"/>
</dbReference>
<dbReference type="PANTHER" id="PTHR42682">
    <property type="entry name" value="HYDROGENASE-4 COMPONENT F"/>
    <property type="match status" value="1"/>
</dbReference>
<evidence type="ECO:0000256" key="4">
    <source>
        <dbReference type="ARBA" id="ARBA00022989"/>
    </source>
</evidence>
<protein>
    <submittedName>
        <fullName evidence="10">NADH/Ubiquinone/plastoquinone (Complex I)</fullName>
    </submittedName>
</protein>